<dbReference type="EMBL" id="LKAM01000002">
    <property type="protein sequence ID" value="KUM49664.1"/>
    <property type="molecule type" value="Genomic_DNA"/>
</dbReference>
<reference evidence="1" key="1">
    <citation type="journal article" date="2015" name="Genome Biol. Evol.">
        <title>Organellar Genomes of White Spruce (Picea glauca): Assembly and Annotation.</title>
        <authorList>
            <person name="Jackman S.D."/>
            <person name="Warren R.L."/>
            <person name="Gibb E.A."/>
            <person name="Vandervalk B.P."/>
            <person name="Mohamadi H."/>
            <person name="Chu J."/>
            <person name="Raymond A."/>
            <person name="Pleasance S."/>
            <person name="Coope R."/>
            <person name="Wildung M.R."/>
            <person name="Ritland C.E."/>
            <person name="Bousquet J."/>
            <person name="Jones S.J."/>
            <person name="Bohlmann J."/>
            <person name="Birol I."/>
        </authorList>
    </citation>
    <scope>NUCLEOTIDE SEQUENCE [LARGE SCALE GENOMIC DNA]</scope>
    <source>
        <tissue evidence="1">Flushing bud</tissue>
    </source>
</reference>
<comment type="caution">
    <text evidence="1">The sequence shown here is derived from an EMBL/GenBank/DDBJ whole genome shotgun (WGS) entry which is preliminary data.</text>
</comment>
<accession>A0A101M2A7</accession>
<gene>
    <name evidence="1" type="ORF">ABT39_MTgene2890</name>
</gene>
<dbReference type="AlphaFoldDB" id="A0A101M2A7"/>
<geneLocation type="mitochondrion" evidence="1"/>
<organism evidence="1">
    <name type="scientific">Picea glauca</name>
    <name type="common">White spruce</name>
    <name type="synonym">Pinus glauca</name>
    <dbReference type="NCBI Taxonomy" id="3330"/>
    <lineage>
        <taxon>Eukaryota</taxon>
        <taxon>Viridiplantae</taxon>
        <taxon>Streptophyta</taxon>
        <taxon>Embryophyta</taxon>
        <taxon>Tracheophyta</taxon>
        <taxon>Spermatophyta</taxon>
        <taxon>Pinopsida</taxon>
        <taxon>Pinidae</taxon>
        <taxon>Conifers I</taxon>
        <taxon>Pinales</taxon>
        <taxon>Pinaceae</taxon>
        <taxon>Picea</taxon>
    </lineage>
</organism>
<keyword evidence="1" id="KW-0496">Mitochondrion</keyword>
<proteinExistence type="predicted"/>
<evidence type="ECO:0000313" key="1">
    <source>
        <dbReference type="EMBL" id="KUM49664.1"/>
    </source>
</evidence>
<sequence>MRPLLDGFLKQHQPSADSPPYHWLIDQVLKRLMIDVAYKWCCFSIVSGHTPMPAPLVPSLR</sequence>
<name>A0A101M2A7_PICGL</name>
<protein>
    <submittedName>
        <fullName evidence="1">Uncharacterized protein</fullName>
    </submittedName>
</protein>